<evidence type="ECO:0000256" key="2">
    <source>
        <dbReference type="ARBA" id="ARBA00022840"/>
    </source>
</evidence>
<gene>
    <name evidence="3" type="ORF">nbrc107697_09020</name>
</gene>
<dbReference type="PANTHER" id="PTHR12169:SF6">
    <property type="entry name" value="AFG1-LIKE ATPASE"/>
    <property type="match status" value="1"/>
</dbReference>
<protein>
    <submittedName>
        <fullName evidence="3">Cell division protein ZapE</fullName>
    </submittedName>
</protein>
<evidence type="ECO:0000256" key="1">
    <source>
        <dbReference type="ARBA" id="ARBA00022741"/>
    </source>
</evidence>
<dbReference type="Proteomes" id="UP000444980">
    <property type="component" value="Unassembled WGS sequence"/>
</dbReference>
<dbReference type="Gene3D" id="3.40.50.300">
    <property type="entry name" value="P-loop containing nucleotide triphosphate hydrolases"/>
    <property type="match status" value="1"/>
</dbReference>
<sequence length="319" mass="34875">MRSLRRRQRPTVTADALIAVVERSGFSPDPAQRAACAALAEDRNTYLVGPAGRGKTALLDAYVASLPAGTAVRAHWHEFIRDLHVLIGAHGGLDPALEAFLGSAAVLCFDELHVDDPADGIFLRELIERVGTRGIRLVVTSNDTPDALMPNPLFHETFLPTIEFIKHTCSVVELDSGIDYRSLSTHRIGFDTGRWLCPPPGPPHRPTRTVTVGSRSLPAWAADDNHLGVGFDDICGRPLGATDYLALARSHRTWTISDVPDLTEADREAAQRFVHLVDVLYDQAVPTTITSTVPRERFARAGRLPTGAARMRSRLSTLR</sequence>
<reference evidence="4" key="1">
    <citation type="submission" date="2019-06" db="EMBL/GenBank/DDBJ databases">
        <title>Gordonia isolated from sludge of a wastewater treatment plant.</title>
        <authorList>
            <person name="Tamura T."/>
            <person name="Aoyama K."/>
            <person name="Kang Y."/>
            <person name="Saito S."/>
            <person name="Akiyama N."/>
            <person name="Yazawa K."/>
            <person name="Gonoi T."/>
            <person name="Mikami Y."/>
        </authorList>
    </citation>
    <scope>NUCLEOTIDE SEQUENCE [LARGE SCALE GENOMIC DNA]</scope>
    <source>
        <strain evidence="4">NBRC 107697</strain>
    </source>
</reference>
<dbReference type="GO" id="GO:0016887">
    <property type="term" value="F:ATP hydrolysis activity"/>
    <property type="evidence" value="ECO:0007669"/>
    <property type="project" value="InterPro"/>
</dbReference>
<dbReference type="NCBIfam" id="NF040713">
    <property type="entry name" value="ZapE"/>
    <property type="match status" value="1"/>
</dbReference>
<keyword evidence="3" id="KW-0131">Cell cycle</keyword>
<dbReference type="InterPro" id="IPR027417">
    <property type="entry name" value="P-loop_NTPase"/>
</dbReference>
<dbReference type="AlphaFoldDB" id="A0A7I9UV87"/>
<evidence type="ECO:0000313" key="3">
    <source>
        <dbReference type="EMBL" id="GED96863.1"/>
    </source>
</evidence>
<keyword evidence="1" id="KW-0547">Nucleotide-binding</keyword>
<comment type="caution">
    <text evidence="3">The sequence shown here is derived from an EMBL/GenBank/DDBJ whole genome shotgun (WGS) entry which is preliminary data.</text>
</comment>
<dbReference type="GO" id="GO:0051301">
    <property type="term" value="P:cell division"/>
    <property type="evidence" value="ECO:0007669"/>
    <property type="project" value="UniProtKB-KW"/>
</dbReference>
<dbReference type="OrthoDB" id="9774491at2"/>
<dbReference type="RefSeq" id="WP_161926279.1">
    <property type="nucleotide sequence ID" value="NZ_BJOU01000001.1"/>
</dbReference>
<evidence type="ECO:0000313" key="4">
    <source>
        <dbReference type="Proteomes" id="UP000444980"/>
    </source>
</evidence>
<dbReference type="PANTHER" id="PTHR12169">
    <property type="entry name" value="ATPASE N2B"/>
    <property type="match status" value="1"/>
</dbReference>
<dbReference type="InterPro" id="IPR005654">
    <property type="entry name" value="ATPase_AFG1-like"/>
</dbReference>
<dbReference type="GO" id="GO:0032153">
    <property type="term" value="C:cell division site"/>
    <property type="evidence" value="ECO:0007669"/>
    <property type="project" value="TreeGrafter"/>
</dbReference>
<dbReference type="GO" id="GO:0005737">
    <property type="term" value="C:cytoplasm"/>
    <property type="evidence" value="ECO:0007669"/>
    <property type="project" value="TreeGrafter"/>
</dbReference>
<proteinExistence type="predicted"/>
<name>A0A7I9UV87_9ACTN</name>
<dbReference type="SUPFAM" id="SSF52540">
    <property type="entry name" value="P-loop containing nucleoside triphosphate hydrolases"/>
    <property type="match status" value="1"/>
</dbReference>
<keyword evidence="2" id="KW-0067">ATP-binding</keyword>
<dbReference type="Pfam" id="PF03969">
    <property type="entry name" value="AFG1_ATPase"/>
    <property type="match status" value="1"/>
</dbReference>
<dbReference type="GO" id="GO:0005524">
    <property type="term" value="F:ATP binding"/>
    <property type="evidence" value="ECO:0007669"/>
    <property type="project" value="UniProtKB-KW"/>
</dbReference>
<organism evidence="3 4">
    <name type="scientific">Gordonia crocea</name>
    <dbReference type="NCBI Taxonomy" id="589162"/>
    <lineage>
        <taxon>Bacteria</taxon>
        <taxon>Bacillati</taxon>
        <taxon>Actinomycetota</taxon>
        <taxon>Actinomycetes</taxon>
        <taxon>Mycobacteriales</taxon>
        <taxon>Gordoniaceae</taxon>
        <taxon>Gordonia</taxon>
    </lineage>
</organism>
<dbReference type="EMBL" id="BJOU01000001">
    <property type="protein sequence ID" value="GED96863.1"/>
    <property type="molecule type" value="Genomic_DNA"/>
</dbReference>
<accession>A0A7I9UV87</accession>
<keyword evidence="4" id="KW-1185">Reference proteome</keyword>
<keyword evidence="3" id="KW-0132">Cell division</keyword>